<dbReference type="PANTHER" id="PTHR40765:SF2">
    <property type="entry name" value="ESX-2 SECRETION SYSTEM ATPASE ECCB2"/>
    <property type="match status" value="1"/>
</dbReference>
<dbReference type="eggNOG" id="COG3266">
    <property type="taxonomic scope" value="Bacteria"/>
</dbReference>
<keyword evidence="3" id="KW-1003">Cell membrane</keyword>
<dbReference type="InterPro" id="IPR042485">
    <property type="entry name" value="T7SS_EccB_R3"/>
</dbReference>
<reference evidence="11" key="2">
    <citation type="submission" date="2014-04" db="EMBL/GenBank/DDBJ databases">
        <authorList>
            <person name="Urmite Genomes U."/>
        </authorList>
    </citation>
    <scope>NUCLEOTIDE SEQUENCE</scope>
    <source>
        <strain evidence="11">DSM 44626</strain>
    </source>
</reference>
<evidence type="ECO:0000256" key="2">
    <source>
        <dbReference type="ARBA" id="ARBA00008149"/>
    </source>
</evidence>
<evidence type="ECO:0000256" key="8">
    <source>
        <dbReference type="ARBA" id="ARBA00022989"/>
    </source>
</evidence>
<dbReference type="HOGENOM" id="CLU_036302_3_0_11"/>
<comment type="subcellular location">
    <subcellularLocation>
        <location evidence="1">Cell membrane</location>
        <topology evidence="1">Single-pass membrane protein</topology>
    </subcellularLocation>
</comment>
<evidence type="ECO:0000256" key="10">
    <source>
        <dbReference type="SAM" id="Phobius"/>
    </source>
</evidence>
<evidence type="ECO:0000256" key="9">
    <source>
        <dbReference type="ARBA" id="ARBA00023136"/>
    </source>
</evidence>
<proteinExistence type="inferred from homology"/>
<sequence length="507" mass="52856">MSAPVTPRPRRGFKSRSVELGPTAARKRPWGFVTRHQVSGWRFLIRRISNGVALRDTRMLTDPLRRQGRALSVGTLIAAVLVAGALVLSILKPAGVTGTKHVLADRSTNALYVVVNDELHPVLNLASARLISGHPDTPTVVKSSEIDKFPLGNTLGIPNAPSRMVQSSVRDARWMVCDAIGGAESGATVIFGDPVAGPGHAAALPASSAVLATSDGGKTAWLIWGGKRSQIDLHNAAVTAAVGINADTPAPRTINRSLLNLIPESAPLVVPFVANAGDPPRFVWPVPGQTPPPVASVVIDHDTNNQIRYYVVTADGLQAISPVVAAILRANDAYGLVEPPALTPDQVAKAPKATPISVDDYPSSALRIMDPNTDPVTCGQWVKLGGAPTSSLTLLSGQSLPIAADAKSVGLTGAGPTTAARVVLPRGNGYYVQVTGQQPQATTKESLFWVSDLGVRYGLEDPAAGQSTTSTAEVLGLSSPPLPIPWSVLSLFAPGPTLSKADALVAH</sequence>
<evidence type="ECO:0000256" key="1">
    <source>
        <dbReference type="ARBA" id="ARBA00004162"/>
    </source>
</evidence>
<dbReference type="Gene3D" id="2.40.50.910">
    <property type="entry name" value="Type VII secretion system EccB, repeat 3 domain"/>
    <property type="match status" value="1"/>
</dbReference>
<dbReference type="InterPro" id="IPR007795">
    <property type="entry name" value="T7SS_EccB"/>
</dbReference>
<name>A0A024K5V5_9MYCO</name>
<dbReference type="OrthoDB" id="3847604at2"/>
<evidence type="ECO:0000313" key="11">
    <source>
        <dbReference type="EMBL" id="CDO91266.1"/>
    </source>
</evidence>
<dbReference type="EMBL" id="LQPY01000023">
    <property type="protein sequence ID" value="ORX03251.1"/>
    <property type="molecule type" value="Genomic_DNA"/>
</dbReference>
<dbReference type="GO" id="GO:0005886">
    <property type="term" value="C:plasma membrane"/>
    <property type="evidence" value="ECO:0007669"/>
    <property type="project" value="UniProtKB-SubCell"/>
</dbReference>
<evidence type="ECO:0000256" key="4">
    <source>
        <dbReference type="ARBA" id="ARBA00022692"/>
    </source>
</evidence>
<keyword evidence="4 10" id="KW-0812">Transmembrane</keyword>
<feature type="transmembrane region" description="Helical" evidence="10">
    <location>
        <begin position="70"/>
        <end position="91"/>
    </location>
</feature>
<dbReference type="Proteomes" id="UP000028880">
    <property type="component" value="Unassembled WGS sequence"/>
</dbReference>
<dbReference type="EMBL" id="HG964447">
    <property type="protein sequence ID" value="CDO91266.1"/>
    <property type="molecule type" value="Genomic_DNA"/>
</dbReference>
<dbReference type="STRING" id="47839.BN973_05673"/>
<gene>
    <name evidence="12" type="ORF">AWC29_00885</name>
    <name evidence="11" type="ORF">BN973_05673</name>
</gene>
<evidence type="ECO:0000256" key="5">
    <source>
        <dbReference type="ARBA" id="ARBA00022741"/>
    </source>
</evidence>
<evidence type="ECO:0000256" key="6">
    <source>
        <dbReference type="ARBA" id="ARBA00022801"/>
    </source>
</evidence>
<organism evidence="11">
    <name type="scientific">Mycobacterium triplex</name>
    <dbReference type="NCBI Taxonomy" id="47839"/>
    <lineage>
        <taxon>Bacteria</taxon>
        <taxon>Bacillati</taxon>
        <taxon>Actinomycetota</taxon>
        <taxon>Actinomycetes</taxon>
        <taxon>Mycobacteriales</taxon>
        <taxon>Mycobacteriaceae</taxon>
        <taxon>Mycobacterium</taxon>
        <taxon>Mycobacterium simiae complex</taxon>
    </lineage>
</organism>
<keyword evidence="13" id="KW-1185">Reference proteome</keyword>
<dbReference type="InterPro" id="IPR044857">
    <property type="entry name" value="T7SS_EccB_R1"/>
</dbReference>
<dbReference type="Proteomes" id="UP000193710">
    <property type="component" value="Unassembled WGS sequence"/>
</dbReference>
<reference evidence="12 13" key="3">
    <citation type="submission" date="2016-01" db="EMBL/GenBank/DDBJ databases">
        <title>The new phylogeny of the genus Mycobacterium.</title>
        <authorList>
            <person name="Tarcisio F."/>
            <person name="Conor M."/>
            <person name="Antonella G."/>
            <person name="Elisabetta G."/>
            <person name="Giulia F.S."/>
            <person name="Sara T."/>
            <person name="Anna F."/>
            <person name="Clotilde B."/>
            <person name="Roberto B."/>
            <person name="Veronica D.S."/>
            <person name="Fabio R."/>
            <person name="Monica P."/>
            <person name="Olivier J."/>
            <person name="Enrico T."/>
            <person name="Nicola S."/>
        </authorList>
    </citation>
    <scope>NUCLEOTIDE SEQUENCE [LARGE SCALE GENOMIC DNA]</scope>
    <source>
        <strain evidence="12 13">DSM 44626</strain>
    </source>
</reference>
<evidence type="ECO:0000313" key="12">
    <source>
        <dbReference type="EMBL" id="ORX03251.1"/>
    </source>
</evidence>
<dbReference type="AlphaFoldDB" id="A0A024K5V5"/>
<evidence type="ECO:0000256" key="7">
    <source>
        <dbReference type="ARBA" id="ARBA00022840"/>
    </source>
</evidence>
<keyword evidence="8 10" id="KW-1133">Transmembrane helix</keyword>
<dbReference type="Gene3D" id="3.30.2390.20">
    <property type="entry name" value="Type VII secretion system EccB, repeat 1 domain"/>
    <property type="match status" value="1"/>
</dbReference>
<keyword evidence="7" id="KW-0067">ATP-binding</keyword>
<evidence type="ECO:0000313" key="13">
    <source>
        <dbReference type="Proteomes" id="UP000193710"/>
    </source>
</evidence>
<dbReference type="PANTHER" id="PTHR40765">
    <property type="entry name" value="ESX-2 SECRETION SYSTEM ATPASE ECCB2"/>
    <property type="match status" value="1"/>
</dbReference>
<comment type="similarity">
    <text evidence="2">Belongs to the EccB family.</text>
</comment>
<protein>
    <submittedName>
        <fullName evidence="11 12">Type VII secretion protein EccB</fullName>
    </submittedName>
</protein>
<dbReference type="Pfam" id="PF05108">
    <property type="entry name" value="T7SS_ESX1_EccB"/>
    <property type="match status" value="1"/>
</dbReference>
<dbReference type="GO" id="GO:0016787">
    <property type="term" value="F:hydrolase activity"/>
    <property type="evidence" value="ECO:0007669"/>
    <property type="project" value="UniProtKB-KW"/>
</dbReference>
<keyword evidence="9 10" id="KW-0472">Membrane</keyword>
<dbReference type="RefSeq" id="WP_036473459.1">
    <property type="nucleotide sequence ID" value="NZ_HG964447.1"/>
</dbReference>
<dbReference type="NCBIfam" id="TIGR03919">
    <property type="entry name" value="T7SS_EccB"/>
    <property type="match status" value="1"/>
</dbReference>
<reference evidence="11" key="1">
    <citation type="journal article" date="2014" name="Genome Announc.">
        <title>Draft Genome Sequence of Mycobacterium triplex DSM 44626.</title>
        <authorList>
            <person name="Sassi M."/>
            <person name="Croce O."/>
            <person name="Robert C."/>
            <person name="Raoult D."/>
            <person name="Drancourt M."/>
        </authorList>
    </citation>
    <scope>NUCLEOTIDE SEQUENCE [LARGE SCALE GENOMIC DNA]</scope>
    <source>
        <strain evidence="11">DSM 44626</strain>
    </source>
</reference>
<dbReference type="GO" id="GO:0005576">
    <property type="term" value="C:extracellular region"/>
    <property type="evidence" value="ECO:0007669"/>
    <property type="project" value="TreeGrafter"/>
</dbReference>
<keyword evidence="5" id="KW-0547">Nucleotide-binding</keyword>
<evidence type="ECO:0000256" key="3">
    <source>
        <dbReference type="ARBA" id="ARBA00022475"/>
    </source>
</evidence>
<keyword evidence="6" id="KW-0378">Hydrolase</keyword>
<dbReference type="GO" id="GO:0005524">
    <property type="term" value="F:ATP binding"/>
    <property type="evidence" value="ECO:0007669"/>
    <property type="project" value="UniProtKB-KW"/>
</dbReference>
<accession>A0A024K5V5</accession>